<feature type="signal peptide" evidence="1">
    <location>
        <begin position="1"/>
        <end position="28"/>
    </location>
</feature>
<protein>
    <recommendedName>
        <fullName evidence="4">Secreted protein</fullName>
    </recommendedName>
</protein>
<organism evidence="2 3">
    <name type="scientific">Allokutzneria oryzae</name>
    <dbReference type="NCBI Taxonomy" id="1378989"/>
    <lineage>
        <taxon>Bacteria</taxon>
        <taxon>Bacillati</taxon>
        <taxon>Actinomycetota</taxon>
        <taxon>Actinomycetes</taxon>
        <taxon>Pseudonocardiales</taxon>
        <taxon>Pseudonocardiaceae</taxon>
        <taxon>Allokutzneria</taxon>
    </lineage>
</organism>
<accession>A0ABV5ZZG1</accession>
<name>A0ABV5ZZG1_9PSEU</name>
<keyword evidence="3" id="KW-1185">Reference proteome</keyword>
<evidence type="ECO:0000313" key="2">
    <source>
        <dbReference type="EMBL" id="MFB9905054.1"/>
    </source>
</evidence>
<keyword evidence="1" id="KW-0732">Signal</keyword>
<evidence type="ECO:0000313" key="3">
    <source>
        <dbReference type="Proteomes" id="UP001589693"/>
    </source>
</evidence>
<dbReference type="RefSeq" id="WP_377852341.1">
    <property type="nucleotide sequence ID" value="NZ_JBHLZU010000011.1"/>
</dbReference>
<sequence length="169" mass="17345">MTSLLSRLAVGGVLIAALGGAVAPVAVAAPAPAAVNCNDGNVLKQVLVSADHDGVGVAFNFACKVSSIVDIAPLNPGEKPYNIAGEGEFPKLDKTAKSWVRVMVSGIDWTNPSAPNLGTYIKGEGAVKQIVNGGTFEGQTLWFIGLDKKRPFVKNVSGKTVTVTVKAGA</sequence>
<comment type="caution">
    <text evidence="2">The sequence shown here is derived from an EMBL/GenBank/DDBJ whole genome shotgun (WGS) entry which is preliminary data.</text>
</comment>
<reference evidence="2 3" key="1">
    <citation type="submission" date="2024-09" db="EMBL/GenBank/DDBJ databases">
        <authorList>
            <person name="Sun Q."/>
            <person name="Mori K."/>
        </authorList>
    </citation>
    <scope>NUCLEOTIDE SEQUENCE [LARGE SCALE GENOMIC DNA]</scope>
    <source>
        <strain evidence="2 3">TBRC 7907</strain>
    </source>
</reference>
<feature type="chain" id="PRO_5047498926" description="Secreted protein" evidence="1">
    <location>
        <begin position="29"/>
        <end position="169"/>
    </location>
</feature>
<dbReference type="EMBL" id="JBHLZU010000011">
    <property type="protein sequence ID" value="MFB9905054.1"/>
    <property type="molecule type" value="Genomic_DNA"/>
</dbReference>
<dbReference type="Proteomes" id="UP001589693">
    <property type="component" value="Unassembled WGS sequence"/>
</dbReference>
<gene>
    <name evidence="2" type="ORF">ACFFQA_14025</name>
</gene>
<evidence type="ECO:0000256" key="1">
    <source>
        <dbReference type="SAM" id="SignalP"/>
    </source>
</evidence>
<evidence type="ECO:0008006" key="4">
    <source>
        <dbReference type="Google" id="ProtNLM"/>
    </source>
</evidence>
<proteinExistence type="predicted"/>